<organism evidence="2 3">
    <name type="scientific">Aspergillus versicolor CBS 583.65</name>
    <dbReference type="NCBI Taxonomy" id="1036611"/>
    <lineage>
        <taxon>Eukaryota</taxon>
        <taxon>Fungi</taxon>
        <taxon>Dikarya</taxon>
        <taxon>Ascomycota</taxon>
        <taxon>Pezizomycotina</taxon>
        <taxon>Eurotiomycetes</taxon>
        <taxon>Eurotiomycetidae</taxon>
        <taxon>Eurotiales</taxon>
        <taxon>Aspergillaceae</taxon>
        <taxon>Aspergillus</taxon>
        <taxon>Aspergillus subgen. Nidulantes</taxon>
    </lineage>
</organism>
<dbReference type="EMBL" id="KV878129">
    <property type="protein sequence ID" value="OJJ02548.1"/>
    <property type="molecule type" value="Genomic_DNA"/>
</dbReference>
<protein>
    <submittedName>
        <fullName evidence="2">Uncharacterized protein</fullName>
    </submittedName>
</protein>
<gene>
    <name evidence="2" type="ORF">ASPVEDRAFT_680709</name>
</gene>
<sequence>MSILERMAREEKSGARVLGWEGFHTSSTEKPRHRRIAGQPQGQSTTHPIRRKMPSMMSEPVHSCVLLAKPAVADRWGFSVICTSDGYHLCRAPRGFSTTGCPDIKRSGNAQAGSTGFEFQGKKGLRKAYFCPRSGCIMYINRVIEIVPVTQSLLAVSSKATQGSRLLIGFQSGPGG</sequence>
<dbReference type="AlphaFoldDB" id="A0A1L9PLZ8"/>
<name>A0A1L9PLZ8_ASPVE</name>
<dbReference type="Proteomes" id="UP000184073">
    <property type="component" value="Unassembled WGS sequence"/>
</dbReference>
<dbReference type="GeneID" id="63731486"/>
<evidence type="ECO:0000313" key="2">
    <source>
        <dbReference type="EMBL" id="OJJ02548.1"/>
    </source>
</evidence>
<evidence type="ECO:0000313" key="3">
    <source>
        <dbReference type="Proteomes" id="UP000184073"/>
    </source>
</evidence>
<reference evidence="3" key="1">
    <citation type="journal article" date="2017" name="Genome Biol.">
        <title>Comparative genomics reveals high biological diversity and specific adaptations in the industrially and medically important fungal genus Aspergillus.</title>
        <authorList>
            <person name="de Vries R.P."/>
            <person name="Riley R."/>
            <person name="Wiebenga A."/>
            <person name="Aguilar-Osorio G."/>
            <person name="Amillis S."/>
            <person name="Uchima C.A."/>
            <person name="Anderluh G."/>
            <person name="Asadollahi M."/>
            <person name="Askin M."/>
            <person name="Barry K."/>
            <person name="Battaglia E."/>
            <person name="Bayram O."/>
            <person name="Benocci T."/>
            <person name="Braus-Stromeyer S.A."/>
            <person name="Caldana C."/>
            <person name="Canovas D."/>
            <person name="Cerqueira G.C."/>
            <person name="Chen F."/>
            <person name="Chen W."/>
            <person name="Choi C."/>
            <person name="Clum A."/>
            <person name="Dos Santos R.A."/>
            <person name="Damasio A.R."/>
            <person name="Diallinas G."/>
            <person name="Emri T."/>
            <person name="Fekete E."/>
            <person name="Flipphi M."/>
            <person name="Freyberg S."/>
            <person name="Gallo A."/>
            <person name="Gournas C."/>
            <person name="Habgood R."/>
            <person name="Hainaut M."/>
            <person name="Harispe M.L."/>
            <person name="Henrissat B."/>
            <person name="Hilden K.S."/>
            <person name="Hope R."/>
            <person name="Hossain A."/>
            <person name="Karabika E."/>
            <person name="Karaffa L."/>
            <person name="Karanyi Z."/>
            <person name="Krasevec N."/>
            <person name="Kuo A."/>
            <person name="Kusch H."/>
            <person name="LaButti K."/>
            <person name="Lagendijk E.L."/>
            <person name="Lapidus A."/>
            <person name="Levasseur A."/>
            <person name="Lindquist E."/>
            <person name="Lipzen A."/>
            <person name="Logrieco A.F."/>
            <person name="MacCabe A."/>
            <person name="Maekelae M.R."/>
            <person name="Malavazi I."/>
            <person name="Melin P."/>
            <person name="Meyer V."/>
            <person name="Mielnichuk N."/>
            <person name="Miskei M."/>
            <person name="Molnar A.P."/>
            <person name="Mule G."/>
            <person name="Ngan C.Y."/>
            <person name="Orejas M."/>
            <person name="Orosz E."/>
            <person name="Ouedraogo J.P."/>
            <person name="Overkamp K.M."/>
            <person name="Park H.-S."/>
            <person name="Perrone G."/>
            <person name="Piumi F."/>
            <person name="Punt P.J."/>
            <person name="Ram A.F."/>
            <person name="Ramon A."/>
            <person name="Rauscher S."/>
            <person name="Record E."/>
            <person name="Riano-Pachon D.M."/>
            <person name="Robert V."/>
            <person name="Roehrig J."/>
            <person name="Ruller R."/>
            <person name="Salamov A."/>
            <person name="Salih N.S."/>
            <person name="Samson R.A."/>
            <person name="Sandor E."/>
            <person name="Sanguinetti M."/>
            <person name="Schuetze T."/>
            <person name="Sepcic K."/>
            <person name="Shelest E."/>
            <person name="Sherlock G."/>
            <person name="Sophianopoulou V."/>
            <person name="Squina F.M."/>
            <person name="Sun H."/>
            <person name="Susca A."/>
            <person name="Todd R.B."/>
            <person name="Tsang A."/>
            <person name="Unkles S.E."/>
            <person name="van de Wiele N."/>
            <person name="van Rossen-Uffink D."/>
            <person name="Oliveira J.V."/>
            <person name="Vesth T.C."/>
            <person name="Visser J."/>
            <person name="Yu J.-H."/>
            <person name="Zhou M."/>
            <person name="Andersen M.R."/>
            <person name="Archer D.B."/>
            <person name="Baker S.E."/>
            <person name="Benoit I."/>
            <person name="Brakhage A.A."/>
            <person name="Braus G.H."/>
            <person name="Fischer R."/>
            <person name="Frisvad J.C."/>
            <person name="Goldman G.H."/>
            <person name="Houbraken J."/>
            <person name="Oakley B."/>
            <person name="Pocsi I."/>
            <person name="Scazzocchio C."/>
            <person name="Seiboth B."/>
            <person name="vanKuyk P.A."/>
            <person name="Wortman J."/>
            <person name="Dyer P.S."/>
            <person name="Grigoriev I.V."/>
        </authorList>
    </citation>
    <scope>NUCLEOTIDE SEQUENCE [LARGE SCALE GENOMIC DNA]</scope>
    <source>
        <strain evidence="3">CBS 583.65</strain>
    </source>
</reference>
<feature type="region of interest" description="Disordered" evidence="1">
    <location>
        <begin position="22"/>
        <end position="49"/>
    </location>
</feature>
<evidence type="ECO:0000256" key="1">
    <source>
        <dbReference type="SAM" id="MobiDB-lite"/>
    </source>
</evidence>
<dbReference type="RefSeq" id="XP_040668310.1">
    <property type="nucleotide sequence ID" value="XM_040815975.1"/>
</dbReference>
<proteinExistence type="predicted"/>
<keyword evidence="3" id="KW-1185">Reference proteome</keyword>
<dbReference type="VEuPathDB" id="FungiDB:ASPVEDRAFT_680709"/>
<accession>A0A1L9PLZ8</accession>